<dbReference type="InterPro" id="IPR034751">
    <property type="entry name" value="Yippee"/>
</dbReference>
<dbReference type="InterPro" id="IPR004910">
    <property type="entry name" value="Yippee/Mis18/Cereblon"/>
</dbReference>
<feature type="region of interest" description="Disordered" evidence="4">
    <location>
        <begin position="22"/>
        <end position="49"/>
    </location>
</feature>
<dbReference type="PROSITE" id="PS51792">
    <property type="entry name" value="YIPPEE"/>
    <property type="match status" value="1"/>
</dbReference>
<dbReference type="EMBL" id="MU006575">
    <property type="protein sequence ID" value="KAF2746884.1"/>
    <property type="molecule type" value="Genomic_DNA"/>
</dbReference>
<reference evidence="6" key="1">
    <citation type="journal article" date="2020" name="Stud. Mycol.">
        <title>101 Dothideomycetes genomes: a test case for predicting lifestyles and emergence of pathogens.</title>
        <authorList>
            <person name="Haridas S."/>
            <person name="Albert R."/>
            <person name="Binder M."/>
            <person name="Bloem J."/>
            <person name="Labutti K."/>
            <person name="Salamov A."/>
            <person name="Andreopoulos B."/>
            <person name="Baker S."/>
            <person name="Barry K."/>
            <person name="Bills G."/>
            <person name="Bluhm B."/>
            <person name="Cannon C."/>
            <person name="Castanera R."/>
            <person name="Culley D."/>
            <person name="Daum C."/>
            <person name="Ezra D."/>
            <person name="Gonzalez J."/>
            <person name="Henrissat B."/>
            <person name="Kuo A."/>
            <person name="Liang C."/>
            <person name="Lipzen A."/>
            <person name="Lutzoni F."/>
            <person name="Magnuson J."/>
            <person name="Mondo S."/>
            <person name="Nolan M."/>
            <person name="Ohm R."/>
            <person name="Pangilinan J."/>
            <person name="Park H.-J."/>
            <person name="Ramirez L."/>
            <person name="Alfaro M."/>
            <person name="Sun H."/>
            <person name="Tritt A."/>
            <person name="Yoshinaga Y."/>
            <person name="Zwiers L.-H."/>
            <person name="Turgeon B."/>
            <person name="Goodwin S."/>
            <person name="Spatafora J."/>
            <person name="Crous P."/>
            <person name="Grigoriev I."/>
        </authorList>
    </citation>
    <scope>NUCLEOTIDE SEQUENCE</scope>
    <source>
        <strain evidence="6">CBS 119925</strain>
    </source>
</reference>
<keyword evidence="2" id="KW-0479">Metal-binding</keyword>
<protein>
    <recommendedName>
        <fullName evidence="5">Yippee domain-containing protein</fullName>
    </recommendedName>
</protein>
<feature type="compositionally biased region" description="Basic and acidic residues" evidence="4">
    <location>
        <begin position="216"/>
        <end position="244"/>
    </location>
</feature>
<feature type="region of interest" description="Disordered" evidence="4">
    <location>
        <begin position="80"/>
        <end position="126"/>
    </location>
</feature>
<feature type="compositionally biased region" description="Low complexity" evidence="4">
    <location>
        <begin position="92"/>
        <end position="115"/>
    </location>
</feature>
<evidence type="ECO:0000256" key="3">
    <source>
        <dbReference type="ARBA" id="ARBA00022833"/>
    </source>
</evidence>
<feature type="region of interest" description="Disordered" evidence="4">
    <location>
        <begin position="216"/>
        <end position="253"/>
    </location>
</feature>
<dbReference type="InterPro" id="IPR039058">
    <property type="entry name" value="Yippee_fam"/>
</dbReference>
<evidence type="ECO:0000313" key="7">
    <source>
        <dbReference type="Proteomes" id="UP000799440"/>
    </source>
</evidence>
<keyword evidence="7" id="KW-1185">Reference proteome</keyword>
<evidence type="ECO:0000256" key="1">
    <source>
        <dbReference type="ARBA" id="ARBA00005613"/>
    </source>
</evidence>
<feature type="region of interest" description="Disordered" evidence="4">
    <location>
        <begin position="177"/>
        <end position="200"/>
    </location>
</feature>
<evidence type="ECO:0000256" key="4">
    <source>
        <dbReference type="SAM" id="MobiDB-lite"/>
    </source>
</evidence>
<organism evidence="6 7">
    <name type="scientific">Sporormia fimetaria CBS 119925</name>
    <dbReference type="NCBI Taxonomy" id="1340428"/>
    <lineage>
        <taxon>Eukaryota</taxon>
        <taxon>Fungi</taxon>
        <taxon>Dikarya</taxon>
        <taxon>Ascomycota</taxon>
        <taxon>Pezizomycotina</taxon>
        <taxon>Dothideomycetes</taxon>
        <taxon>Pleosporomycetidae</taxon>
        <taxon>Pleosporales</taxon>
        <taxon>Sporormiaceae</taxon>
        <taxon>Sporormia</taxon>
    </lineage>
</organism>
<evidence type="ECO:0000256" key="2">
    <source>
        <dbReference type="ARBA" id="ARBA00022723"/>
    </source>
</evidence>
<dbReference type="AlphaFoldDB" id="A0A6A6VAZ1"/>
<feature type="compositionally biased region" description="Low complexity" evidence="4">
    <location>
        <begin position="37"/>
        <end position="49"/>
    </location>
</feature>
<keyword evidence="3" id="KW-0862">Zinc</keyword>
<comment type="similarity">
    <text evidence="1">Belongs to the yippee family.</text>
</comment>
<evidence type="ECO:0000259" key="5">
    <source>
        <dbReference type="PROSITE" id="PS51792"/>
    </source>
</evidence>
<proteinExistence type="inferred from homology"/>
<gene>
    <name evidence="6" type="ORF">M011DRAFT_468168</name>
</gene>
<feature type="domain" description="Yippee" evidence="5">
    <location>
        <begin position="72"/>
        <end position="172"/>
    </location>
</feature>
<dbReference type="OrthoDB" id="6407410at2759"/>
<sequence>MPQPTFPLYLFPSLANFPPFLRRSSTTTTAPPPSSPAKPTHPTSLLSTPTPSHLRCSTCLSDLCPATSILSKGFNGRHGRGYLVSPPPPTSLLPAASRQQHQHQQTPTTLPNTLTDTPEPRTLATGPHVVSNVHCATCGRMVGWKYISAEKESQRYKVGMYILEVERVGRWVGWEGGEDERGEGWEEEEEVVEFDSQDEDECEDLFEGVWTVERARERRREKERERKREVRKEGEGGKRERKDSVVGSLRDWL</sequence>
<name>A0A6A6VAZ1_9PLEO</name>
<dbReference type="PANTHER" id="PTHR13848">
    <property type="entry name" value="PROTEIN YIPPEE-LIKE CG15309-RELATED"/>
    <property type="match status" value="1"/>
</dbReference>
<accession>A0A6A6VAZ1</accession>
<dbReference type="Proteomes" id="UP000799440">
    <property type="component" value="Unassembled WGS sequence"/>
</dbReference>
<dbReference type="Pfam" id="PF03226">
    <property type="entry name" value="Yippee-Mis18"/>
    <property type="match status" value="1"/>
</dbReference>
<dbReference type="GO" id="GO:0046872">
    <property type="term" value="F:metal ion binding"/>
    <property type="evidence" value="ECO:0007669"/>
    <property type="project" value="UniProtKB-KW"/>
</dbReference>
<evidence type="ECO:0000313" key="6">
    <source>
        <dbReference type="EMBL" id="KAF2746884.1"/>
    </source>
</evidence>